<accession>A0A8R7VAH8</accession>
<dbReference type="AlphaFoldDB" id="A0A8R7VAH8"/>
<evidence type="ECO:0000313" key="3">
    <source>
        <dbReference type="Proteomes" id="UP000015106"/>
    </source>
</evidence>
<reference evidence="3" key="1">
    <citation type="journal article" date="2013" name="Nature">
        <title>Draft genome of the wheat A-genome progenitor Triticum urartu.</title>
        <authorList>
            <person name="Ling H.Q."/>
            <person name="Zhao S."/>
            <person name="Liu D."/>
            <person name="Wang J."/>
            <person name="Sun H."/>
            <person name="Zhang C."/>
            <person name="Fan H."/>
            <person name="Li D."/>
            <person name="Dong L."/>
            <person name="Tao Y."/>
            <person name="Gao C."/>
            <person name="Wu H."/>
            <person name="Li Y."/>
            <person name="Cui Y."/>
            <person name="Guo X."/>
            <person name="Zheng S."/>
            <person name="Wang B."/>
            <person name="Yu K."/>
            <person name="Liang Q."/>
            <person name="Yang W."/>
            <person name="Lou X."/>
            <person name="Chen J."/>
            <person name="Feng M."/>
            <person name="Jian J."/>
            <person name="Zhang X."/>
            <person name="Luo G."/>
            <person name="Jiang Y."/>
            <person name="Liu J."/>
            <person name="Wang Z."/>
            <person name="Sha Y."/>
            <person name="Zhang B."/>
            <person name="Wu H."/>
            <person name="Tang D."/>
            <person name="Shen Q."/>
            <person name="Xue P."/>
            <person name="Zou S."/>
            <person name="Wang X."/>
            <person name="Liu X."/>
            <person name="Wang F."/>
            <person name="Yang Y."/>
            <person name="An X."/>
            <person name="Dong Z."/>
            <person name="Zhang K."/>
            <person name="Zhang X."/>
            <person name="Luo M.C."/>
            <person name="Dvorak J."/>
            <person name="Tong Y."/>
            <person name="Wang J."/>
            <person name="Yang H."/>
            <person name="Li Z."/>
            <person name="Wang D."/>
            <person name="Zhang A."/>
            <person name="Wang J."/>
        </authorList>
    </citation>
    <scope>NUCLEOTIDE SEQUENCE</scope>
    <source>
        <strain evidence="3">cv. G1812</strain>
    </source>
</reference>
<evidence type="ECO:0000259" key="1">
    <source>
        <dbReference type="Pfam" id="PF03478"/>
    </source>
</evidence>
<keyword evidence="3" id="KW-1185">Reference proteome</keyword>
<dbReference type="EnsemblPlants" id="TuG1812S0001403800.01.T01">
    <property type="protein sequence ID" value="TuG1812S0001403800.01.T01"/>
    <property type="gene ID" value="TuG1812S0001403800.01"/>
</dbReference>
<dbReference type="Proteomes" id="UP000015106">
    <property type="component" value="Unassembled WGS sequence"/>
</dbReference>
<dbReference type="Pfam" id="PF03478">
    <property type="entry name" value="Beta-prop_KIB1-4"/>
    <property type="match status" value="1"/>
</dbReference>
<feature type="domain" description="KIB1-4 beta-propeller" evidence="1">
    <location>
        <begin position="17"/>
        <end position="185"/>
    </location>
</feature>
<organism evidence="2 3">
    <name type="scientific">Triticum urartu</name>
    <name type="common">Red wild einkorn</name>
    <name type="synonym">Crithodium urartu</name>
    <dbReference type="NCBI Taxonomy" id="4572"/>
    <lineage>
        <taxon>Eukaryota</taxon>
        <taxon>Viridiplantae</taxon>
        <taxon>Streptophyta</taxon>
        <taxon>Embryophyta</taxon>
        <taxon>Tracheophyta</taxon>
        <taxon>Spermatophyta</taxon>
        <taxon>Magnoliopsida</taxon>
        <taxon>Liliopsida</taxon>
        <taxon>Poales</taxon>
        <taxon>Poaceae</taxon>
        <taxon>BOP clade</taxon>
        <taxon>Pooideae</taxon>
        <taxon>Triticodae</taxon>
        <taxon>Triticeae</taxon>
        <taxon>Triticinae</taxon>
        <taxon>Triticum</taxon>
    </lineage>
</organism>
<proteinExistence type="predicted"/>
<name>A0A8R7VAH8_TRIUA</name>
<reference evidence="2" key="2">
    <citation type="submission" date="2022-06" db="UniProtKB">
        <authorList>
            <consortium name="EnsemblPlants"/>
        </authorList>
    </citation>
    <scope>IDENTIFICATION</scope>
</reference>
<dbReference type="PANTHER" id="PTHR33800">
    <property type="entry name" value="OS06G0113600 PROTEIN"/>
    <property type="match status" value="1"/>
</dbReference>
<dbReference type="PANTHER" id="PTHR33800:SF18">
    <property type="entry name" value="F-BOX DOMAIN-CONTAINING PROTEIN"/>
    <property type="match status" value="1"/>
</dbReference>
<dbReference type="InterPro" id="IPR005174">
    <property type="entry name" value="KIB1-4_b-propeller"/>
</dbReference>
<evidence type="ECO:0000313" key="2">
    <source>
        <dbReference type="EnsemblPlants" id="TuG1812S0001403800.01.T01"/>
    </source>
</evidence>
<sequence length="208" mass="22954">MVISSTTAKDIVASSMSSLFTGVEVSAPCLPPSAKCSIYRCNGILTAPVTSPSSHLIVSTSTYHKSYLFDWRVGSDSWSQAQLPYMYTDQIVEFDGQFILSDGNGWFHSVQMAPQLGLQDITTDKEDWSQEHRDMTALVVCGDMLIVFIPFPRELYRLDVSTEPATVLPMEKLDDWALFLGAEPNGMPLSCMSPEKWGGRSNTSYCAG</sequence>
<dbReference type="Gramene" id="TuG1812S0001403800.01.T01">
    <property type="protein sequence ID" value="TuG1812S0001403800.01.T01"/>
    <property type="gene ID" value="TuG1812S0001403800.01"/>
</dbReference>
<protein>
    <recommendedName>
        <fullName evidence="1">KIB1-4 beta-propeller domain-containing protein</fullName>
    </recommendedName>
</protein>